<protein>
    <recommendedName>
        <fullName evidence="5">Lipoprotein</fullName>
    </recommendedName>
</protein>
<feature type="signal peptide" evidence="2">
    <location>
        <begin position="1"/>
        <end position="26"/>
    </location>
</feature>
<dbReference type="Proteomes" id="UP000005801">
    <property type="component" value="Unassembled WGS sequence"/>
</dbReference>
<evidence type="ECO:0000256" key="2">
    <source>
        <dbReference type="SAM" id="SignalP"/>
    </source>
</evidence>
<accession>A6G0D9</accession>
<dbReference type="EMBL" id="ABCS01000009">
    <property type="protein sequence ID" value="EDM80585.1"/>
    <property type="molecule type" value="Genomic_DNA"/>
</dbReference>
<gene>
    <name evidence="3" type="ORF">PPSIR1_36869</name>
</gene>
<evidence type="ECO:0000313" key="4">
    <source>
        <dbReference type="Proteomes" id="UP000005801"/>
    </source>
</evidence>
<evidence type="ECO:0000256" key="1">
    <source>
        <dbReference type="SAM" id="MobiDB-lite"/>
    </source>
</evidence>
<feature type="chain" id="PRO_5002694963" description="Lipoprotein" evidence="2">
    <location>
        <begin position="27"/>
        <end position="611"/>
    </location>
</feature>
<dbReference type="RefSeq" id="WP_006970188.1">
    <property type="nucleotide sequence ID" value="NZ_ABCS01000009.1"/>
</dbReference>
<feature type="compositionally biased region" description="Basic and acidic residues" evidence="1">
    <location>
        <begin position="43"/>
        <end position="77"/>
    </location>
</feature>
<dbReference type="AlphaFoldDB" id="A6G0D9"/>
<dbReference type="OrthoDB" id="5493150at2"/>
<feature type="region of interest" description="Disordered" evidence="1">
    <location>
        <begin position="31"/>
        <end position="90"/>
    </location>
</feature>
<feature type="compositionally biased region" description="Acidic residues" evidence="1">
    <location>
        <begin position="577"/>
        <end position="611"/>
    </location>
</feature>
<evidence type="ECO:0000313" key="3">
    <source>
        <dbReference type="EMBL" id="EDM80585.1"/>
    </source>
</evidence>
<proteinExistence type="predicted"/>
<comment type="caution">
    <text evidence="3">The sequence shown here is derived from an EMBL/GenBank/DDBJ whole genome shotgun (WGS) entry which is preliminary data.</text>
</comment>
<sequence>MRRTTRPSLLPSTLPLSILALCLGLAMPGCKGKEGGETGAEGGEAKADGGEAKADGGEAKADGGEAKTDGGEAKAEGGEAEPEPEPPAAPINRAEAAAPVKGKGAKGLGFQVNELTHLFALAGQAQAPEWAAAPAADAGPDLTRDDDLDTAMTCEHGGDKPCALGLSLPKKAKVEALRLYSAAGPRYRDYTANPRIAKVRVHTDAGFVEATLPDGANHAYVKFDSPIETQSLAVEVVDVHAGKKTKTVRFAELEVYGTDGDPRPALELNPEQAWTSWETGAWSGDGDYTIRQVFIRYAVPGSPVGEEGPATKRLSRATAVFGKDGDNYVLFERMHGTDCTEHEGNYILFDRRNRMLYALGDLGGAGAEVYRHTSGNGFAVGWVEDGRFTVKGIVEVAGKLEWKRPPKTAPDDPAAQLSKWGFETKPLGRGDTLLAPPVGCHRGGAGQLEPLQAATSVSSDANLDPSQWLICETGGSTLFAQGVCGETSLAYLVADGKAAGDFEGKAGESRGFRIRKAGNAYLVELSNGNGESSSLYWAEAGTFAQLEKQGALSVRPAAGCAECKDAWVDPEGSGDPNEGEAVDEGMDGEAMDEGDTDDGDEGMDDEGEQAD</sequence>
<keyword evidence="4" id="KW-1185">Reference proteome</keyword>
<keyword evidence="2" id="KW-0732">Signal</keyword>
<feature type="region of interest" description="Disordered" evidence="1">
    <location>
        <begin position="566"/>
        <end position="611"/>
    </location>
</feature>
<evidence type="ECO:0008006" key="5">
    <source>
        <dbReference type="Google" id="ProtNLM"/>
    </source>
</evidence>
<reference evidence="3 4" key="1">
    <citation type="submission" date="2007-06" db="EMBL/GenBank/DDBJ databases">
        <authorList>
            <person name="Shimkets L."/>
            <person name="Ferriera S."/>
            <person name="Johnson J."/>
            <person name="Kravitz S."/>
            <person name="Beeson K."/>
            <person name="Sutton G."/>
            <person name="Rogers Y.-H."/>
            <person name="Friedman R."/>
            <person name="Frazier M."/>
            <person name="Venter J.C."/>
        </authorList>
    </citation>
    <scope>NUCLEOTIDE SEQUENCE [LARGE SCALE GENOMIC DNA]</scope>
    <source>
        <strain evidence="3 4">SIR-1</strain>
    </source>
</reference>
<name>A6G0D9_9BACT</name>
<organism evidence="3 4">
    <name type="scientific">Plesiocystis pacifica SIR-1</name>
    <dbReference type="NCBI Taxonomy" id="391625"/>
    <lineage>
        <taxon>Bacteria</taxon>
        <taxon>Pseudomonadati</taxon>
        <taxon>Myxococcota</taxon>
        <taxon>Polyangia</taxon>
        <taxon>Nannocystales</taxon>
        <taxon>Nannocystaceae</taxon>
        <taxon>Plesiocystis</taxon>
    </lineage>
</organism>